<dbReference type="Pfam" id="PF02958">
    <property type="entry name" value="EcKL"/>
    <property type="match status" value="1"/>
</dbReference>
<gene>
    <name evidence="2" type="ORF">PHAECO_LOCUS1268</name>
</gene>
<organism evidence="2 3">
    <name type="scientific">Phaedon cochleariae</name>
    <name type="common">Mustard beetle</name>
    <dbReference type="NCBI Taxonomy" id="80249"/>
    <lineage>
        <taxon>Eukaryota</taxon>
        <taxon>Metazoa</taxon>
        <taxon>Ecdysozoa</taxon>
        <taxon>Arthropoda</taxon>
        <taxon>Hexapoda</taxon>
        <taxon>Insecta</taxon>
        <taxon>Pterygota</taxon>
        <taxon>Neoptera</taxon>
        <taxon>Endopterygota</taxon>
        <taxon>Coleoptera</taxon>
        <taxon>Polyphaga</taxon>
        <taxon>Cucujiformia</taxon>
        <taxon>Chrysomeloidea</taxon>
        <taxon>Chrysomelidae</taxon>
        <taxon>Chrysomelinae</taxon>
        <taxon>Chrysomelini</taxon>
        <taxon>Phaedon</taxon>
    </lineage>
</organism>
<dbReference type="AlphaFoldDB" id="A0A9N9X255"/>
<keyword evidence="3" id="KW-1185">Reference proteome</keyword>
<evidence type="ECO:0000259" key="1">
    <source>
        <dbReference type="SMART" id="SM00587"/>
    </source>
</evidence>
<dbReference type="EMBL" id="OU896707">
    <property type="protein sequence ID" value="CAG9813170.1"/>
    <property type="molecule type" value="Genomic_DNA"/>
</dbReference>
<sequence length="410" mass="47666">MAVNDKENEDIVKLWIRECLTDNHMSEYEVSFAKISEKGQGYLSDIFFVKATGLNERREKQEFDFVVKISKKNETLRKSFPLRESFHREIYIYNEVIPTFKLFMNGKEAKFKLDFMPECYKTIFEDETEGIILENLKIRGFQLHCNTKPLNLEHIKLVLLNMAHFHAVSFAFRDQNEYEFNKLIMDFNSLLSITVEEQSMQTLFRTEMFTAIEFLKEIDESELAKQLQERIQDDPNAILKSIYNKDIKQSVILHGDTWINNYMFRYEDGDLTTPAAVAFLDWQISSLHSPALDVSQFLYAVSSEEALVTHFEDLMVFYHSKLSSCLRELGSDPENIFPYSLLIEHWKKYSVASLIFVLGFLKTIVSEGDEVPATEDITCGLGDVFSNVKITNMNAYKSRLVAIVKNFCSL</sequence>
<dbReference type="PANTHER" id="PTHR11012:SF30">
    <property type="entry name" value="PROTEIN KINASE-LIKE DOMAIN-CONTAINING"/>
    <property type="match status" value="1"/>
</dbReference>
<proteinExistence type="predicted"/>
<dbReference type="OrthoDB" id="8250698at2759"/>
<reference evidence="2" key="1">
    <citation type="submission" date="2022-01" db="EMBL/GenBank/DDBJ databases">
        <authorList>
            <person name="King R."/>
        </authorList>
    </citation>
    <scope>NUCLEOTIDE SEQUENCE</scope>
</reference>
<protein>
    <recommendedName>
        <fullName evidence="1">CHK kinase-like domain-containing protein</fullName>
    </recommendedName>
</protein>
<dbReference type="InterPro" id="IPR011009">
    <property type="entry name" value="Kinase-like_dom_sf"/>
</dbReference>
<dbReference type="SUPFAM" id="SSF56112">
    <property type="entry name" value="Protein kinase-like (PK-like)"/>
    <property type="match status" value="1"/>
</dbReference>
<accession>A0A9N9X255</accession>
<dbReference type="Proteomes" id="UP001153737">
    <property type="component" value="Chromosome 1"/>
</dbReference>
<feature type="domain" description="CHK kinase-like" evidence="1">
    <location>
        <begin position="131"/>
        <end position="328"/>
    </location>
</feature>
<dbReference type="SMART" id="SM00587">
    <property type="entry name" value="CHK"/>
    <property type="match status" value="1"/>
</dbReference>
<dbReference type="PANTHER" id="PTHR11012">
    <property type="entry name" value="PROTEIN KINASE-LIKE DOMAIN-CONTAINING"/>
    <property type="match status" value="1"/>
</dbReference>
<dbReference type="InterPro" id="IPR015897">
    <property type="entry name" value="CHK_kinase-like"/>
</dbReference>
<name>A0A9N9X255_PHACE</name>
<evidence type="ECO:0000313" key="3">
    <source>
        <dbReference type="Proteomes" id="UP001153737"/>
    </source>
</evidence>
<dbReference type="Gene3D" id="3.90.1200.10">
    <property type="match status" value="1"/>
</dbReference>
<evidence type="ECO:0000313" key="2">
    <source>
        <dbReference type="EMBL" id="CAG9813170.1"/>
    </source>
</evidence>
<dbReference type="InterPro" id="IPR004119">
    <property type="entry name" value="EcKL"/>
</dbReference>
<reference evidence="2" key="2">
    <citation type="submission" date="2022-10" db="EMBL/GenBank/DDBJ databases">
        <authorList>
            <consortium name="ENA_rothamsted_submissions"/>
            <consortium name="culmorum"/>
            <person name="King R."/>
        </authorList>
    </citation>
    <scope>NUCLEOTIDE SEQUENCE</scope>
</reference>